<feature type="region of interest" description="Disordered" evidence="1">
    <location>
        <begin position="322"/>
        <end position="365"/>
    </location>
</feature>
<dbReference type="NCBIfam" id="TIGR01451">
    <property type="entry name" value="B_ant_repeat"/>
    <property type="match status" value="2"/>
</dbReference>
<reference evidence="4 5" key="1">
    <citation type="submission" date="2019-10" db="EMBL/GenBank/DDBJ databases">
        <authorList>
            <person name="Dong K."/>
        </authorList>
    </citation>
    <scope>NUCLEOTIDE SEQUENCE [LARGE SCALE GENOMIC DNA]</scope>
    <source>
        <strain evidence="5">dk771</strain>
    </source>
</reference>
<feature type="domain" description="DUF11" evidence="3">
    <location>
        <begin position="846"/>
        <end position="924"/>
    </location>
</feature>
<dbReference type="SUPFAM" id="SSF49401">
    <property type="entry name" value="Bacterial adhesins"/>
    <property type="match status" value="1"/>
</dbReference>
<dbReference type="InterPro" id="IPR047589">
    <property type="entry name" value="DUF11_rpt"/>
</dbReference>
<dbReference type="Gene3D" id="2.60.40.740">
    <property type="match status" value="1"/>
</dbReference>
<keyword evidence="2" id="KW-0732">Signal</keyword>
<feature type="signal peptide" evidence="2">
    <location>
        <begin position="1"/>
        <end position="29"/>
    </location>
</feature>
<dbReference type="PANTHER" id="PTHR34819:SF3">
    <property type="entry name" value="CELL SURFACE PROTEIN"/>
    <property type="match status" value="1"/>
</dbReference>
<comment type="caution">
    <text evidence="4">The sequence shown here is derived from an EMBL/GenBank/DDBJ whole genome shotgun (WGS) entry which is preliminary data.</text>
</comment>
<dbReference type="EMBL" id="WITK01000009">
    <property type="protein sequence ID" value="MQW92009.1"/>
    <property type="molecule type" value="Genomic_DNA"/>
</dbReference>
<name>A0AA91AF07_9GAMM</name>
<feature type="compositionally biased region" description="Basic and acidic residues" evidence="1">
    <location>
        <begin position="537"/>
        <end position="550"/>
    </location>
</feature>
<dbReference type="RefSeq" id="WP_153389277.1">
    <property type="nucleotide sequence ID" value="NZ_WITK01000009.1"/>
</dbReference>
<dbReference type="InterPro" id="IPR018247">
    <property type="entry name" value="EF_Hand_1_Ca_BS"/>
</dbReference>
<dbReference type="AlphaFoldDB" id="A0AA91AF07"/>
<evidence type="ECO:0000256" key="1">
    <source>
        <dbReference type="SAM" id="MobiDB-lite"/>
    </source>
</evidence>
<dbReference type="Proteomes" id="UP000480556">
    <property type="component" value="Unassembled WGS sequence"/>
</dbReference>
<feature type="region of interest" description="Disordered" evidence="1">
    <location>
        <begin position="537"/>
        <end position="570"/>
    </location>
</feature>
<feature type="domain" description="DUF11" evidence="3">
    <location>
        <begin position="213"/>
        <end position="337"/>
    </location>
</feature>
<organism evidence="4 5">
    <name type="scientific">Acinetobacter wanghuae</name>
    <dbReference type="NCBI Taxonomy" id="2662362"/>
    <lineage>
        <taxon>Bacteria</taxon>
        <taxon>Pseudomonadati</taxon>
        <taxon>Pseudomonadota</taxon>
        <taxon>Gammaproteobacteria</taxon>
        <taxon>Moraxellales</taxon>
        <taxon>Moraxellaceae</taxon>
        <taxon>Acinetobacter</taxon>
    </lineage>
</organism>
<proteinExistence type="predicted"/>
<gene>
    <name evidence="4" type="ORF">GHJ48_06300</name>
</gene>
<dbReference type="PROSITE" id="PS00018">
    <property type="entry name" value="EF_HAND_1"/>
    <property type="match status" value="1"/>
</dbReference>
<evidence type="ECO:0000313" key="5">
    <source>
        <dbReference type="Proteomes" id="UP000480556"/>
    </source>
</evidence>
<protein>
    <submittedName>
        <fullName evidence="4">DUF11 domain-containing protein</fullName>
    </submittedName>
</protein>
<dbReference type="InterPro" id="IPR008966">
    <property type="entry name" value="Adhesion_dom_sf"/>
</dbReference>
<evidence type="ECO:0000256" key="2">
    <source>
        <dbReference type="SAM" id="SignalP"/>
    </source>
</evidence>
<evidence type="ECO:0000259" key="3">
    <source>
        <dbReference type="Pfam" id="PF01345"/>
    </source>
</evidence>
<dbReference type="Pfam" id="PF01345">
    <property type="entry name" value="DUF11"/>
    <property type="match status" value="2"/>
</dbReference>
<dbReference type="InterPro" id="IPR001434">
    <property type="entry name" value="OmcB-like_DUF11"/>
</dbReference>
<dbReference type="InterPro" id="IPR051172">
    <property type="entry name" value="Chlamydia_OmcB"/>
</dbReference>
<feature type="chain" id="PRO_5041649530" evidence="2">
    <location>
        <begin position="30"/>
        <end position="926"/>
    </location>
</feature>
<sequence>MKTSFQLSKIAAALTVVGGVSFFSGQTMAAAPLAGTNISNVATATYTDNTGTERVVTSNEVKTIVAQVGSFTLVEDREAQTTPNGQVTYSHILTNTGNGTDKFNITLTDIDNSETTFDFSEGGKFAVYIDRNKDGVADDQVALKPETLIELAAGESVGLVVVATTPSTAKDGSVDKLQLTATVDSNSTVTYVNNEKSKSNTDTTTITTGAVMQITKAASVSTAKAGDEITYTLTFKNTGNATATNVAIFDVLPTTVEYVAGSALYSGSSAKLTDADDVTDKFQYDSTKRAFLFNIPSVAANTTGKLTFKVKIKETTSAGNIQNTAYVDPNGKPGDDPSQPNVPLTIEDIPSTPNEKPNDPDTVPSNPSIVAVVGTYNGSINDSKKDDFKDGEKPTVEGAVGDDVISLEGQQGLPVVFGGADAAEGSSIVVHNSGNSTDTYNLTITESSLPKGSIVEILKADGKTPAVDTNGDGIVDTGPIASGEAAEFTVRVTLPTGQVISQPVGVTLSSKSVNDPTLEADTLKLVIESLLKNEVDLTSKTPEDSKDPVKGEGPGTEEPVTEKTTPPGKPVEFDITIGNQGNVPDNYIITVPDVPTGWTVEIFEKNGDECTTTKVSNSGNIAAGGEKSFCVVVTPPAGTPAGTDENIKVEISSPATGTKDDITFEVTVEEQRQLTFTPDRQGQVAPGGTIVYTHTLTNTGNVTEGLGGEDYALQIEWSSTLEGVNTSVYIDANGNGVLDSDELVVGNTPEERNASVTDLLSKTNGTGLSQNESVTVFVKVEAPATATHGVADTSVITFKPTGDNKPADVSITDRTVVTLGQVRLTKTQGLSADCTTAPTTYVTTDLKAEPGQCVFYKITAANDGNEDAKTIVISDSVPSYTTLQPGSLKPTEAKESNGQISYTVDLLKPAESVDLQFGVKVDTETK</sequence>
<dbReference type="PANTHER" id="PTHR34819">
    <property type="entry name" value="LARGE CYSTEINE-RICH PERIPLASMIC PROTEIN OMCB"/>
    <property type="match status" value="1"/>
</dbReference>
<evidence type="ECO:0000313" key="4">
    <source>
        <dbReference type="EMBL" id="MQW92009.1"/>
    </source>
</evidence>
<feature type="compositionally biased region" description="Low complexity" evidence="1">
    <location>
        <begin position="556"/>
        <end position="566"/>
    </location>
</feature>
<accession>A0AA91AF07</accession>